<dbReference type="InterPro" id="IPR036390">
    <property type="entry name" value="WH_DNA-bd_sf"/>
</dbReference>
<keyword evidence="3" id="KW-0804">Transcription</keyword>
<evidence type="ECO:0000313" key="7">
    <source>
        <dbReference type="Proteomes" id="UP001528040"/>
    </source>
</evidence>
<sequence>MAKVDLSSFQWFRGFGEEDLARVQRRLRPATYDQGQLVIDRADPSNDVYLVVKGRALAVHWTNDGREIVFSRIPAGDAFGELSAIDGSQRSLSIYAQTKTVMWILPQKDFLSLIDMHPGFRHTILVSLTDRIRAITMRCNELTSFSVVDRVRSHLLRLALQEGVLSEGGVLKDMPTHAELGNTLGANREAVSRAISSLKKAGIIETGRRQIRILNPQALAELSDP</sequence>
<dbReference type="InterPro" id="IPR036388">
    <property type="entry name" value="WH-like_DNA-bd_sf"/>
</dbReference>
<reference evidence="6 7" key="1">
    <citation type="submission" date="2023-01" db="EMBL/GenBank/DDBJ databases">
        <authorList>
            <person name="Yoon J.-W."/>
        </authorList>
    </citation>
    <scope>NUCLEOTIDE SEQUENCE [LARGE SCALE GENOMIC DNA]</scope>
    <source>
        <strain evidence="6 7">KMU-50</strain>
    </source>
</reference>
<evidence type="ECO:0000259" key="4">
    <source>
        <dbReference type="PROSITE" id="PS50042"/>
    </source>
</evidence>
<dbReference type="Pfam" id="PF00027">
    <property type="entry name" value="cNMP_binding"/>
    <property type="match status" value="1"/>
</dbReference>
<accession>A0ABT4W4Y4</accession>
<dbReference type="InterPro" id="IPR012318">
    <property type="entry name" value="HTH_CRP"/>
</dbReference>
<keyword evidence="1" id="KW-0805">Transcription regulation</keyword>
<evidence type="ECO:0000256" key="1">
    <source>
        <dbReference type="ARBA" id="ARBA00023015"/>
    </source>
</evidence>
<dbReference type="SUPFAM" id="SSF51206">
    <property type="entry name" value="cAMP-binding domain-like"/>
    <property type="match status" value="1"/>
</dbReference>
<dbReference type="SMART" id="SM00100">
    <property type="entry name" value="cNMP"/>
    <property type="match status" value="1"/>
</dbReference>
<dbReference type="SUPFAM" id="SSF46785">
    <property type="entry name" value="Winged helix' DNA-binding domain"/>
    <property type="match status" value="1"/>
</dbReference>
<dbReference type="PROSITE" id="PS51063">
    <property type="entry name" value="HTH_CRP_2"/>
    <property type="match status" value="1"/>
</dbReference>
<dbReference type="EMBL" id="JAQIIO010000012">
    <property type="protein sequence ID" value="MDA5095580.1"/>
    <property type="molecule type" value="Genomic_DNA"/>
</dbReference>
<dbReference type="PANTHER" id="PTHR24567:SF26">
    <property type="entry name" value="REGULATORY PROTEIN YEIL"/>
    <property type="match status" value="1"/>
</dbReference>
<keyword evidence="7" id="KW-1185">Reference proteome</keyword>
<dbReference type="CDD" id="cd00038">
    <property type="entry name" value="CAP_ED"/>
    <property type="match status" value="1"/>
</dbReference>
<protein>
    <submittedName>
        <fullName evidence="6">Crp/Fnr family transcriptional regulator</fullName>
    </submittedName>
</protein>
<dbReference type="Gene3D" id="2.60.120.10">
    <property type="entry name" value="Jelly Rolls"/>
    <property type="match status" value="1"/>
</dbReference>
<name>A0ABT4W4Y4_9RHOB</name>
<evidence type="ECO:0000256" key="2">
    <source>
        <dbReference type="ARBA" id="ARBA00023125"/>
    </source>
</evidence>
<evidence type="ECO:0000256" key="3">
    <source>
        <dbReference type="ARBA" id="ARBA00023163"/>
    </source>
</evidence>
<organism evidence="6 7">
    <name type="scientific">Aliiroseovarius salicola</name>
    <dbReference type="NCBI Taxonomy" id="3009082"/>
    <lineage>
        <taxon>Bacteria</taxon>
        <taxon>Pseudomonadati</taxon>
        <taxon>Pseudomonadota</taxon>
        <taxon>Alphaproteobacteria</taxon>
        <taxon>Rhodobacterales</taxon>
        <taxon>Paracoccaceae</taxon>
        <taxon>Aliiroseovarius</taxon>
    </lineage>
</organism>
<keyword evidence="2" id="KW-0238">DNA-binding</keyword>
<dbReference type="RefSeq" id="WP_271055293.1">
    <property type="nucleotide sequence ID" value="NZ_JAQIIO010000012.1"/>
</dbReference>
<proteinExistence type="predicted"/>
<dbReference type="Gene3D" id="1.10.10.10">
    <property type="entry name" value="Winged helix-like DNA-binding domain superfamily/Winged helix DNA-binding domain"/>
    <property type="match status" value="1"/>
</dbReference>
<comment type="caution">
    <text evidence="6">The sequence shown here is derived from an EMBL/GenBank/DDBJ whole genome shotgun (WGS) entry which is preliminary data.</text>
</comment>
<dbReference type="InterPro" id="IPR050397">
    <property type="entry name" value="Env_Response_Regulators"/>
</dbReference>
<feature type="domain" description="HTH crp-type" evidence="5">
    <location>
        <begin position="145"/>
        <end position="217"/>
    </location>
</feature>
<gene>
    <name evidence="6" type="ORF">O2N63_15935</name>
</gene>
<dbReference type="InterPro" id="IPR014710">
    <property type="entry name" value="RmlC-like_jellyroll"/>
</dbReference>
<dbReference type="PROSITE" id="PS50042">
    <property type="entry name" value="CNMP_BINDING_3"/>
    <property type="match status" value="1"/>
</dbReference>
<evidence type="ECO:0000313" key="6">
    <source>
        <dbReference type="EMBL" id="MDA5095580.1"/>
    </source>
</evidence>
<dbReference type="InterPro" id="IPR018490">
    <property type="entry name" value="cNMP-bd_dom_sf"/>
</dbReference>
<dbReference type="PANTHER" id="PTHR24567">
    <property type="entry name" value="CRP FAMILY TRANSCRIPTIONAL REGULATORY PROTEIN"/>
    <property type="match status" value="1"/>
</dbReference>
<dbReference type="Pfam" id="PF13545">
    <property type="entry name" value="HTH_Crp_2"/>
    <property type="match status" value="1"/>
</dbReference>
<dbReference type="Proteomes" id="UP001528040">
    <property type="component" value="Unassembled WGS sequence"/>
</dbReference>
<feature type="domain" description="Cyclic nucleotide-binding" evidence="4">
    <location>
        <begin position="11"/>
        <end position="114"/>
    </location>
</feature>
<dbReference type="InterPro" id="IPR000595">
    <property type="entry name" value="cNMP-bd_dom"/>
</dbReference>
<evidence type="ECO:0000259" key="5">
    <source>
        <dbReference type="PROSITE" id="PS51063"/>
    </source>
</evidence>
<dbReference type="SMART" id="SM00419">
    <property type="entry name" value="HTH_CRP"/>
    <property type="match status" value="1"/>
</dbReference>